<dbReference type="GeneID" id="75104992"/>
<evidence type="ECO:0000256" key="4">
    <source>
        <dbReference type="ARBA" id="ARBA00022917"/>
    </source>
</evidence>
<dbReference type="Proteomes" id="UP000294882">
    <property type="component" value="Unassembled WGS sequence"/>
</dbReference>
<dbReference type="OrthoDB" id="9784988at2"/>
<organism evidence="10 13">
    <name type="scientific">Metamycoplasma hyosynoviae</name>
    <dbReference type="NCBI Taxonomy" id="29559"/>
    <lineage>
        <taxon>Bacteria</taxon>
        <taxon>Bacillati</taxon>
        <taxon>Mycoplasmatota</taxon>
        <taxon>Mycoplasmoidales</taxon>
        <taxon>Metamycoplasmataceae</taxon>
        <taxon>Metamycoplasma</taxon>
    </lineage>
</organism>
<dbReference type="GO" id="GO:0046872">
    <property type="term" value="F:metal ion binding"/>
    <property type="evidence" value="ECO:0007669"/>
    <property type="project" value="UniProtKB-KW"/>
</dbReference>
<keyword evidence="11" id="KW-1185">Reference proteome</keyword>
<keyword evidence="5 6" id="KW-0408">Iron</keyword>
<dbReference type="AlphaFoldDB" id="A0A063YAC7"/>
<dbReference type="PIRSF" id="PIRSF004749">
    <property type="entry name" value="Pep_def"/>
    <property type="match status" value="1"/>
</dbReference>
<feature type="binding site" evidence="6">
    <location>
        <position position="162"/>
    </location>
    <ligand>
        <name>Fe cation</name>
        <dbReference type="ChEBI" id="CHEBI:24875"/>
    </ligand>
</feature>
<keyword evidence="2 6" id="KW-0479">Metal-binding</keyword>
<evidence type="ECO:0000313" key="8">
    <source>
        <dbReference type="EMBL" id="MDI3047892.1"/>
    </source>
</evidence>
<dbReference type="Proteomes" id="UP001233782">
    <property type="component" value="Unassembled WGS sequence"/>
</dbReference>
<keyword evidence="4 6" id="KW-0648">Protein biosynthesis</keyword>
<accession>A0A063YAC7</accession>
<feature type="active site" evidence="6">
    <location>
        <position position="159"/>
    </location>
</feature>
<evidence type="ECO:0000313" key="11">
    <source>
        <dbReference type="Proteomes" id="UP000264882"/>
    </source>
</evidence>
<feature type="binding site" evidence="6">
    <location>
        <position position="111"/>
    </location>
    <ligand>
        <name>Fe cation</name>
        <dbReference type="ChEBI" id="CHEBI:24875"/>
    </ligand>
</feature>
<reference evidence="10" key="3">
    <citation type="submission" date="2022-07" db="EMBL/GenBank/DDBJ databases">
        <title>Complete genome of Mycoplasma hyosynoviae B1.</title>
        <authorList>
            <person name="Spergser J."/>
        </authorList>
    </citation>
    <scope>NUCLEOTIDE SEQUENCE</scope>
    <source>
        <strain evidence="10">B1</strain>
    </source>
</reference>
<evidence type="ECO:0000313" key="13">
    <source>
        <dbReference type="Proteomes" id="UP001059349"/>
    </source>
</evidence>
<dbReference type="SUPFAM" id="SSF56420">
    <property type="entry name" value="Peptide deformylase"/>
    <property type="match status" value="1"/>
</dbReference>
<evidence type="ECO:0000313" key="9">
    <source>
        <dbReference type="EMBL" id="TDU96680.1"/>
    </source>
</evidence>
<reference evidence="9 12" key="2">
    <citation type="submission" date="2019-03" db="EMBL/GenBank/DDBJ databases">
        <title>Genomic Encyclopedia of Archaeal and Bacterial Type Strains, Phase II (KMG-II): from individual species to whole genera.</title>
        <authorList>
            <person name="Goeker M."/>
        </authorList>
    </citation>
    <scope>NUCLEOTIDE SEQUENCE [LARGE SCALE GENOMIC DNA]</scope>
    <source>
        <strain evidence="9 12">ATCC 25591</strain>
    </source>
</reference>
<dbReference type="EMBL" id="CP101127">
    <property type="protein sequence ID" value="UTO26080.1"/>
    <property type="molecule type" value="Genomic_DNA"/>
</dbReference>
<evidence type="ECO:0000256" key="5">
    <source>
        <dbReference type="ARBA" id="ARBA00023004"/>
    </source>
</evidence>
<evidence type="ECO:0000313" key="7">
    <source>
        <dbReference type="EMBL" id="ASI53739.1"/>
    </source>
</evidence>
<evidence type="ECO:0000256" key="6">
    <source>
        <dbReference type="HAMAP-Rule" id="MF_00163"/>
    </source>
</evidence>
<dbReference type="EMBL" id="SOCH01000005">
    <property type="protein sequence ID" value="TDU96680.1"/>
    <property type="molecule type" value="Genomic_DNA"/>
</dbReference>
<dbReference type="Proteomes" id="UP001059349">
    <property type="component" value="Chromosome"/>
</dbReference>
<dbReference type="Proteomes" id="UP000264882">
    <property type="component" value="Chromosome"/>
</dbReference>
<sequence>MYKFDFESVNLVTLPDKILREVSKEVPIPLIEEDVELIEKMIYHVRDSQEEETKFRPAVGVAAIQYGIPKRIFYIYIKDSEDNIIFDDALINAKLISHSKTKITLGEGEGCLSVDDDWKNQEGYVPRYTRVIIEAYSYFEKKVKTYDLIGYPAIVAQHEYDHLQGKLFIDRINKSDPWNLPENTEVLE</sequence>
<dbReference type="Gene3D" id="3.90.45.10">
    <property type="entry name" value="Peptide deformylase"/>
    <property type="match status" value="1"/>
</dbReference>
<reference evidence="7 11" key="1">
    <citation type="submission" date="2014-06" db="EMBL/GenBank/DDBJ databases">
        <title>The Whole Genome Sequence of Mycoplasma hyosynoviae strain ATCC 27095.</title>
        <authorList>
            <person name="Calcutt M.J."/>
            <person name="Foecking M.F."/>
        </authorList>
    </citation>
    <scope>NUCLEOTIDE SEQUENCE [LARGE SCALE GENOMIC DNA]</scope>
    <source>
        <strain evidence="7 11">M60</strain>
    </source>
</reference>
<dbReference type="HAMAP" id="MF_00163">
    <property type="entry name" value="Pep_deformylase"/>
    <property type="match status" value="1"/>
</dbReference>
<evidence type="ECO:0000313" key="10">
    <source>
        <dbReference type="EMBL" id="UTO26080.1"/>
    </source>
</evidence>
<evidence type="ECO:0000256" key="2">
    <source>
        <dbReference type="ARBA" id="ARBA00022723"/>
    </source>
</evidence>
<dbReference type="GO" id="GO:0006412">
    <property type="term" value="P:translation"/>
    <property type="evidence" value="ECO:0007669"/>
    <property type="project" value="UniProtKB-UniRule"/>
</dbReference>
<dbReference type="RefSeq" id="WP_036440302.1">
    <property type="nucleotide sequence ID" value="NZ_CP008748.1"/>
</dbReference>
<dbReference type="EMBL" id="CP008748">
    <property type="protein sequence ID" value="ASI53739.1"/>
    <property type="molecule type" value="Genomic_DNA"/>
</dbReference>
<dbReference type="EMBL" id="JASBCP010000001">
    <property type="protein sequence ID" value="MDI3047892.1"/>
    <property type="molecule type" value="Genomic_DNA"/>
</dbReference>
<dbReference type="Pfam" id="PF01327">
    <property type="entry name" value="Pep_deformylase"/>
    <property type="match status" value="1"/>
</dbReference>
<dbReference type="PANTHER" id="PTHR10458:SF22">
    <property type="entry name" value="PEPTIDE DEFORMYLASE"/>
    <property type="match status" value="1"/>
</dbReference>
<gene>
    <name evidence="6 10" type="primary">def</name>
    <name evidence="9" type="ORF">JN03_0553</name>
    <name evidence="7" type="ORF">MHSN_00715</name>
    <name evidence="10" type="ORF">NMG93_00725</name>
    <name evidence="8" type="ORF">QJ129_01260</name>
</gene>
<dbReference type="PRINTS" id="PR01576">
    <property type="entry name" value="PDEFORMYLASE"/>
</dbReference>
<protein>
    <recommendedName>
        <fullName evidence="6">Peptide deformylase</fullName>
        <shortName evidence="6">PDF</shortName>
        <ecNumber evidence="6">3.5.1.88</ecNumber>
    </recommendedName>
    <alternativeName>
        <fullName evidence="6">Polypeptide deformylase</fullName>
    </alternativeName>
</protein>
<evidence type="ECO:0000256" key="1">
    <source>
        <dbReference type="ARBA" id="ARBA00010759"/>
    </source>
</evidence>
<dbReference type="InterPro" id="IPR036821">
    <property type="entry name" value="Peptide_deformylase_sf"/>
</dbReference>
<feature type="binding site" evidence="6">
    <location>
        <position position="158"/>
    </location>
    <ligand>
        <name>Fe cation</name>
        <dbReference type="ChEBI" id="CHEBI:24875"/>
    </ligand>
</feature>
<evidence type="ECO:0000256" key="3">
    <source>
        <dbReference type="ARBA" id="ARBA00022801"/>
    </source>
</evidence>
<dbReference type="PANTHER" id="PTHR10458">
    <property type="entry name" value="PEPTIDE DEFORMYLASE"/>
    <property type="match status" value="1"/>
</dbReference>
<proteinExistence type="inferred from homology"/>
<dbReference type="KEGG" id="mhyv:MHSN_00715"/>
<dbReference type="GO" id="GO:0042586">
    <property type="term" value="F:peptide deformylase activity"/>
    <property type="evidence" value="ECO:0007669"/>
    <property type="project" value="UniProtKB-UniRule"/>
</dbReference>
<comment type="cofactor">
    <cofactor evidence="6">
        <name>Fe(2+)</name>
        <dbReference type="ChEBI" id="CHEBI:29033"/>
    </cofactor>
    <text evidence="6">Binds 1 Fe(2+) ion.</text>
</comment>
<dbReference type="NCBIfam" id="TIGR00079">
    <property type="entry name" value="pept_deformyl"/>
    <property type="match status" value="1"/>
</dbReference>
<dbReference type="InterPro" id="IPR023635">
    <property type="entry name" value="Peptide_deformylase"/>
</dbReference>
<evidence type="ECO:0000313" key="12">
    <source>
        <dbReference type="Proteomes" id="UP000294882"/>
    </source>
</evidence>
<dbReference type="EC" id="3.5.1.88" evidence="6"/>
<dbReference type="FunFam" id="3.90.45.10:FF:000002">
    <property type="entry name" value="Peptide deformylase"/>
    <property type="match status" value="1"/>
</dbReference>
<comment type="catalytic activity">
    <reaction evidence="6">
        <text>N-terminal N-formyl-L-methionyl-[peptide] + H2O = N-terminal L-methionyl-[peptide] + formate</text>
        <dbReference type="Rhea" id="RHEA:24420"/>
        <dbReference type="Rhea" id="RHEA-COMP:10639"/>
        <dbReference type="Rhea" id="RHEA-COMP:10640"/>
        <dbReference type="ChEBI" id="CHEBI:15377"/>
        <dbReference type="ChEBI" id="CHEBI:15740"/>
        <dbReference type="ChEBI" id="CHEBI:49298"/>
        <dbReference type="ChEBI" id="CHEBI:64731"/>
        <dbReference type="EC" id="3.5.1.88"/>
    </reaction>
</comment>
<comment type="function">
    <text evidence="6">Removes the formyl group from the N-terminal Met of newly synthesized proteins. Requires at least a dipeptide for an efficient rate of reaction. N-terminal L-methionine is a prerequisite for activity but the enzyme has broad specificity at other positions.</text>
</comment>
<reference evidence="8" key="4">
    <citation type="submission" date="2023-04" db="EMBL/GenBank/DDBJ databases">
        <title>Genomes of recent Mycoplasma hyosynoviae isolates 2023.</title>
        <authorList>
            <person name="Spergser J."/>
        </authorList>
    </citation>
    <scope>NUCLEOTIDE SEQUENCE</scope>
    <source>
        <strain evidence="8">SN1J23N</strain>
    </source>
</reference>
<dbReference type="CDD" id="cd00487">
    <property type="entry name" value="Pep_deformylase"/>
    <property type="match status" value="1"/>
</dbReference>
<dbReference type="STRING" id="29559.NPL3_03080"/>
<comment type="similarity">
    <text evidence="1 6">Belongs to the polypeptide deformylase family.</text>
</comment>
<keyword evidence="3 6" id="KW-0378">Hydrolase</keyword>
<name>A0A063YAC7_9BACT</name>